<dbReference type="InterPro" id="IPR006204">
    <property type="entry name" value="GHMP_kinase_N_dom"/>
</dbReference>
<reference evidence="11 12" key="1">
    <citation type="submission" date="2023-07" db="EMBL/GenBank/DDBJ databases">
        <title>Sorghum-associated microbial communities from plants grown in Nebraska, USA.</title>
        <authorList>
            <person name="Schachtman D."/>
        </authorList>
    </citation>
    <scope>NUCLEOTIDE SEQUENCE [LARGE SCALE GENOMIC DNA]</scope>
    <source>
        <strain evidence="11 12">BE190</strain>
    </source>
</reference>
<name>A0ABU1UVN1_9GAMM</name>
<dbReference type="InterPro" id="IPR036554">
    <property type="entry name" value="GHMP_kinase_C_sf"/>
</dbReference>
<keyword evidence="3" id="KW-0547">Nucleotide-binding</keyword>
<dbReference type="Gene3D" id="3.30.70.890">
    <property type="entry name" value="GHMP kinase, C-terminal domain"/>
    <property type="match status" value="1"/>
</dbReference>
<dbReference type="InterPro" id="IPR019539">
    <property type="entry name" value="GalKase_N"/>
</dbReference>
<dbReference type="PROSITE" id="PS00106">
    <property type="entry name" value="GALACTOKINASE"/>
    <property type="match status" value="1"/>
</dbReference>
<dbReference type="PANTHER" id="PTHR10457:SF7">
    <property type="entry name" value="GALACTOKINASE-RELATED"/>
    <property type="match status" value="1"/>
</dbReference>
<evidence type="ECO:0000313" key="11">
    <source>
        <dbReference type="EMBL" id="MDR7089229.1"/>
    </source>
</evidence>
<dbReference type="InterPro" id="IPR014721">
    <property type="entry name" value="Ribsml_uS5_D2-typ_fold_subgr"/>
</dbReference>
<evidence type="ECO:0000256" key="7">
    <source>
        <dbReference type="NCBIfam" id="TIGR00131"/>
    </source>
</evidence>
<evidence type="ECO:0000259" key="10">
    <source>
        <dbReference type="Pfam" id="PF10509"/>
    </source>
</evidence>
<dbReference type="Proteomes" id="UP001253595">
    <property type="component" value="Unassembled WGS sequence"/>
</dbReference>
<dbReference type="InterPro" id="IPR006203">
    <property type="entry name" value="GHMP_knse_ATP-bd_CS"/>
</dbReference>
<feature type="domain" description="GHMP kinase N-terminal" evidence="8">
    <location>
        <begin position="94"/>
        <end position="181"/>
    </location>
</feature>
<evidence type="ECO:0000259" key="8">
    <source>
        <dbReference type="Pfam" id="PF00288"/>
    </source>
</evidence>
<dbReference type="InterPro" id="IPR000705">
    <property type="entry name" value="Galactokinase"/>
</dbReference>
<keyword evidence="6" id="KW-0299">Galactose metabolism</keyword>
<evidence type="ECO:0000256" key="5">
    <source>
        <dbReference type="ARBA" id="ARBA00022840"/>
    </source>
</evidence>
<dbReference type="Gene3D" id="3.30.230.10">
    <property type="match status" value="1"/>
</dbReference>
<dbReference type="PRINTS" id="PR00959">
    <property type="entry name" value="MEVGALKINASE"/>
</dbReference>
<keyword evidence="6" id="KW-0119">Carbohydrate metabolism</keyword>
<organism evidence="11 12">
    <name type="scientific">Cellvibrio fibrivorans</name>
    <dbReference type="NCBI Taxonomy" id="126350"/>
    <lineage>
        <taxon>Bacteria</taxon>
        <taxon>Pseudomonadati</taxon>
        <taxon>Pseudomonadota</taxon>
        <taxon>Gammaproteobacteria</taxon>
        <taxon>Cellvibrionales</taxon>
        <taxon>Cellvibrionaceae</taxon>
        <taxon>Cellvibrio</taxon>
    </lineage>
</organism>
<feature type="domain" description="Galactokinase N-terminal" evidence="10">
    <location>
        <begin position="10"/>
        <end position="57"/>
    </location>
</feature>
<evidence type="ECO:0000256" key="3">
    <source>
        <dbReference type="ARBA" id="ARBA00022741"/>
    </source>
</evidence>
<dbReference type="NCBIfam" id="NF003472">
    <property type="entry name" value="PRK05101.1"/>
    <property type="match status" value="1"/>
</dbReference>
<dbReference type="InterPro" id="IPR020568">
    <property type="entry name" value="Ribosomal_Su5_D2-typ_SF"/>
</dbReference>
<sequence length="385" mass="41383">MSMLENVTQCFTEYFNQLPDFVSKAPGRVNLIGEHTDYNDGFVLPAAIDFFTLVATSARQDNLIKVIALDYAGQTDEFALSSLYEAHPTQMWSNYVRAVVCTLVDRGYQLKGCNLVVSGNVPQGAGLSSSASLEVALAQALLTVAGIQIPATELALIGQAAENNYVGCACGIMDQLVSAGGKQGHALLIDCRSLETKPILMPSQLSIVIINSGVKRGLVDSEYNLRREQCAEAAKFFNQSVLRDVTKEQFFAAADQLPELVRKRAQHVIEENERTLKAAGALATNNVALLSQLMAESHVSMRDLFEITTTEIDYLVAALDKELGSDGGVRMTGGGFGGCIVALVPQKKLSIVEPILADYQLKTGLIATPFICTPEQGASLVALES</sequence>
<dbReference type="NCBIfam" id="TIGR00131">
    <property type="entry name" value="gal_kin"/>
    <property type="match status" value="1"/>
</dbReference>
<keyword evidence="4" id="KW-0418">Kinase</keyword>
<dbReference type="PIRSF" id="PIRSF000530">
    <property type="entry name" value="Galactokinase"/>
    <property type="match status" value="1"/>
</dbReference>
<dbReference type="PRINTS" id="PR00473">
    <property type="entry name" value="GALCTOKINASE"/>
</dbReference>
<dbReference type="InterPro" id="IPR006206">
    <property type="entry name" value="Mevalonate/galactokinase"/>
</dbReference>
<dbReference type="RefSeq" id="WP_310070077.1">
    <property type="nucleotide sequence ID" value="NZ_JAVDVX010000002.1"/>
</dbReference>
<dbReference type="InterPro" id="IPR013750">
    <property type="entry name" value="GHMP_kinase_C_dom"/>
</dbReference>
<evidence type="ECO:0000256" key="2">
    <source>
        <dbReference type="ARBA" id="ARBA00022679"/>
    </source>
</evidence>
<protein>
    <recommendedName>
        <fullName evidence="7">Galactokinase</fullName>
        <ecNumber evidence="7">2.7.1.6</ecNumber>
    </recommendedName>
</protein>
<dbReference type="Pfam" id="PF10509">
    <property type="entry name" value="GalKase_gal_bdg"/>
    <property type="match status" value="1"/>
</dbReference>
<dbReference type="SUPFAM" id="SSF54211">
    <property type="entry name" value="Ribosomal protein S5 domain 2-like"/>
    <property type="match status" value="1"/>
</dbReference>
<evidence type="ECO:0000256" key="1">
    <source>
        <dbReference type="ARBA" id="ARBA00006566"/>
    </source>
</evidence>
<dbReference type="EMBL" id="JAVDVX010000002">
    <property type="protein sequence ID" value="MDR7089229.1"/>
    <property type="molecule type" value="Genomic_DNA"/>
</dbReference>
<dbReference type="GO" id="GO:0004335">
    <property type="term" value="F:galactokinase activity"/>
    <property type="evidence" value="ECO:0007669"/>
    <property type="project" value="UniProtKB-EC"/>
</dbReference>
<gene>
    <name evidence="11" type="ORF">J2X05_001235</name>
</gene>
<dbReference type="EC" id="2.7.1.6" evidence="7"/>
<comment type="similarity">
    <text evidence="1">Belongs to the GHMP kinase family. GalK subfamily.</text>
</comment>
<dbReference type="SUPFAM" id="SSF55060">
    <property type="entry name" value="GHMP Kinase, C-terminal domain"/>
    <property type="match status" value="1"/>
</dbReference>
<dbReference type="InterPro" id="IPR019741">
    <property type="entry name" value="Galactokinase_CS"/>
</dbReference>
<keyword evidence="12" id="KW-1185">Reference proteome</keyword>
<dbReference type="Pfam" id="PF00288">
    <property type="entry name" value="GHMP_kinases_N"/>
    <property type="match status" value="1"/>
</dbReference>
<evidence type="ECO:0000256" key="6">
    <source>
        <dbReference type="ARBA" id="ARBA00023144"/>
    </source>
</evidence>
<evidence type="ECO:0000313" key="12">
    <source>
        <dbReference type="Proteomes" id="UP001253595"/>
    </source>
</evidence>
<proteinExistence type="inferred from homology"/>
<dbReference type="PANTHER" id="PTHR10457">
    <property type="entry name" value="MEVALONATE KINASE/GALACTOKINASE"/>
    <property type="match status" value="1"/>
</dbReference>
<evidence type="ECO:0000259" key="9">
    <source>
        <dbReference type="Pfam" id="PF08544"/>
    </source>
</evidence>
<comment type="caution">
    <text evidence="11">The sequence shown here is derived from an EMBL/GenBank/DDBJ whole genome shotgun (WGS) entry which is preliminary data.</text>
</comment>
<evidence type="ECO:0000256" key="4">
    <source>
        <dbReference type="ARBA" id="ARBA00022777"/>
    </source>
</evidence>
<keyword evidence="5" id="KW-0067">ATP-binding</keyword>
<accession>A0ABU1UVN1</accession>
<dbReference type="Pfam" id="PF08544">
    <property type="entry name" value="GHMP_kinases_C"/>
    <property type="match status" value="1"/>
</dbReference>
<dbReference type="PROSITE" id="PS00627">
    <property type="entry name" value="GHMP_KINASES_ATP"/>
    <property type="match status" value="1"/>
</dbReference>
<keyword evidence="2 11" id="KW-0808">Transferase</keyword>
<feature type="domain" description="GHMP kinase C-terminal" evidence="9">
    <location>
        <begin position="279"/>
        <end position="347"/>
    </location>
</feature>